<proteinExistence type="predicted"/>
<comment type="caution">
    <text evidence="1">The sequence shown here is derived from an EMBL/GenBank/DDBJ whole genome shotgun (WGS) entry which is preliminary data.</text>
</comment>
<keyword evidence="2" id="KW-1185">Reference proteome</keyword>
<reference evidence="1 2" key="1">
    <citation type="journal article" date="2022" name="DNA Res.">
        <title>Chromosomal-level genome assembly of the orchid tree Bauhinia variegata (Leguminosae; Cercidoideae) supports the allotetraploid origin hypothesis of Bauhinia.</title>
        <authorList>
            <person name="Zhong Y."/>
            <person name="Chen Y."/>
            <person name="Zheng D."/>
            <person name="Pang J."/>
            <person name="Liu Y."/>
            <person name="Luo S."/>
            <person name="Meng S."/>
            <person name="Qian L."/>
            <person name="Wei D."/>
            <person name="Dai S."/>
            <person name="Zhou R."/>
        </authorList>
    </citation>
    <scope>NUCLEOTIDE SEQUENCE [LARGE SCALE GENOMIC DNA]</scope>
    <source>
        <strain evidence="1">BV-YZ2020</strain>
    </source>
</reference>
<evidence type="ECO:0000313" key="1">
    <source>
        <dbReference type="EMBL" id="KAI4297661.1"/>
    </source>
</evidence>
<accession>A0ACB9KKI7</accession>
<protein>
    <submittedName>
        <fullName evidence="1">Uncharacterized protein</fullName>
    </submittedName>
</protein>
<name>A0ACB9KKI7_BAUVA</name>
<dbReference type="Proteomes" id="UP000828941">
    <property type="component" value="Chromosome 14"/>
</dbReference>
<evidence type="ECO:0000313" key="2">
    <source>
        <dbReference type="Proteomes" id="UP000828941"/>
    </source>
</evidence>
<organism evidence="1 2">
    <name type="scientific">Bauhinia variegata</name>
    <name type="common">Purple orchid tree</name>
    <name type="synonym">Phanera variegata</name>
    <dbReference type="NCBI Taxonomy" id="167791"/>
    <lineage>
        <taxon>Eukaryota</taxon>
        <taxon>Viridiplantae</taxon>
        <taxon>Streptophyta</taxon>
        <taxon>Embryophyta</taxon>
        <taxon>Tracheophyta</taxon>
        <taxon>Spermatophyta</taxon>
        <taxon>Magnoliopsida</taxon>
        <taxon>eudicotyledons</taxon>
        <taxon>Gunneridae</taxon>
        <taxon>Pentapetalae</taxon>
        <taxon>rosids</taxon>
        <taxon>fabids</taxon>
        <taxon>Fabales</taxon>
        <taxon>Fabaceae</taxon>
        <taxon>Cercidoideae</taxon>
        <taxon>Cercideae</taxon>
        <taxon>Bauhiniinae</taxon>
        <taxon>Bauhinia</taxon>
    </lineage>
</organism>
<dbReference type="EMBL" id="CM039439">
    <property type="protein sequence ID" value="KAI4297661.1"/>
    <property type="molecule type" value="Genomic_DNA"/>
</dbReference>
<gene>
    <name evidence="1" type="ORF">L6164_037543</name>
</gene>
<sequence>MEAFCSWGSSSLSLQLGFLLLFPATPALLYSFSATYPTMGCGKRNSCCCMFVWREGYRVRFWELDHIEPQSIIFLDPIVRYMEPMTVVGGDPVPLDVELEGFRHSIDGILTTVDKLEKQVDEVEQFFQSKGNAQVNNSRGSMVLKDKGWEKHATGVKKQQQDPSHREAAKRMQELMRQFATILRQISQHKWAGPFLQPVDVEGLGLHDYYEVIDKPMDFSTIKSKMEAKDGTGYRNVREIYADVRLVFKNAMKYNDEKNDIHVMAKSLLEKFERKWLDLLPKVAEEEKRQSQEEAEAQLDMQLAQEANYAKLAKDLSFELDKVALHLKNLKNTVIQKCRKLSTEEKKVLGTALARLSPENLSRALEIVADGNPIFQATAREVDLDIDAQSDYTLWRLKIFVKDALEVQAKTAGGIIVNSNDNAEDKKNNSKRREACDTLAKTTVKRTKKAILSQFTEEQMSRYESFRRAGFQKANMKRLLASITGTQKFSVPMTIVVSGIANMFAGELVETARIVMKERKESGPIRPCHLREAYRRLKLEGKVFKRLGQKLFR</sequence>